<dbReference type="InterPro" id="IPR025944">
    <property type="entry name" value="Sigma_54_int_dom_CS"/>
</dbReference>
<dbReference type="FunFam" id="3.40.50.2300:FF:000018">
    <property type="entry name" value="DNA-binding transcriptional regulator NtrC"/>
    <property type="match status" value="1"/>
</dbReference>
<dbReference type="PROSITE" id="PS00688">
    <property type="entry name" value="SIGMA54_INTERACT_3"/>
    <property type="match status" value="1"/>
</dbReference>
<dbReference type="SUPFAM" id="SSF52172">
    <property type="entry name" value="CheY-like"/>
    <property type="match status" value="1"/>
</dbReference>
<evidence type="ECO:0000256" key="6">
    <source>
        <dbReference type="ARBA" id="ARBA00022553"/>
    </source>
</evidence>
<dbReference type="Gene3D" id="3.40.50.2300">
    <property type="match status" value="1"/>
</dbReference>
<evidence type="ECO:0000256" key="11">
    <source>
        <dbReference type="ARBA" id="ARBA00023125"/>
    </source>
</evidence>
<dbReference type="SMART" id="SM00382">
    <property type="entry name" value="AAA"/>
    <property type="match status" value="1"/>
</dbReference>
<feature type="region of interest" description="Disordered" evidence="15">
    <location>
        <begin position="376"/>
        <end position="399"/>
    </location>
</feature>
<dbReference type="PANTHER" id="PTHR32071:SF17">
    <property type="entry name" value="TRANSCRIPTIONAL REGULATOR (NTRC FAMILY)"/>
    <property type="match status" value="1"/>
</dbReference>
<dbReference type="InterPro" id="IPR002197">
    <property type="entry name" value="HTH_Fis"/>
</dbReference>
<keyword evidence="8" id="KW-0067">ATP-binding</keyword>
<sequence length="479" mass="52304">MSDTRGDILIVDDERDIRELISDILEDEGFSTRIAGTSDEAVAQVKSELPALMILDIWLKDSDMDGIDILKMVKREHPEVPVVIISGHGNIEIAVAAIKQGAYDFIEKPFNIDQLMVVISRAMEASNLRRENTALKRRDGSTKEMVGSSSALKALKSNLDKVTKSNGRVLLSGPAGSGKELAARYIHTHSDRSSAPFVVVNSAAIDADRMEEVLFGRETVERGVEPGLLDEANGGVIYFDEVADMPLGTQSKILRVLVDQRFQRVGGHDKVSVDIRVISSSNKDLQHEINEGNFREELFHRLNVVPISVPALADRREDIPELAAHFLETINAEQGLALRSLSEDAEAMLQAMSWPGNVRQLKNVIERVLILGDGTGPIQPHELPGNDPAEAAGEDGGLPRALPSALATLPLREAREAFEREYLLTQINRFGGNISKTANFVGMERSALHRKLKSLGVVTGNKAGARVAYIAGESEEETA</sequence>
<protein>
    <recommendedName>
        <fullName evidence="4">Nif-specific regulatory protein</fullName>
    </recommendedName>
</protein>
<dbReference type="InterPro" id="IPR009057">
    <property type="entry name" value="Homeodomain-like_sf"/>
</dbReference>
<dbReference type="GO" id="GO:0043565">
    <property type="term" value="F:sequence-specific DNA binding"/>
    <property type="evidence" value="ECO:0007669"/>
    <property type="project" value="InterPro"/>
</dbReference>
<keyword evidence="12" id="KW-0010">Activator</keyword>
<keyword evidence="7" id="KW-0547">Nucleotide-binding</keyword>
<evidence type="ECO:0000256" key="1">
    <source>
        <dbReference type="ARBA" id="ARBA00002167"/>
    </source>
</evidence>
<dbReference type="STRING" id="154981.AKJ29_09795"/>
<dbReference type="Gene3D" id="1.10.10.60">
    <property type="entry name" value="Homeodomain-like"/>
    <property type="match status" value="1"/>
</dbReference>
<dbReference type="InterPro" id="IPR027417">
    <property type="entry name" value="P-loop_NTPase"/>
</dbReference>
<keyword evidence="9" id="KW-0902">Two-component regulatory system</keyword>
<dbReference type="InterPro" id="IPR011006">
    <property type="entry name" value="CheY-like_superfamily"/>
</dbReference>
<organism evidence="18 19">
    <name type="scientific">Aliiroseovarius crassostreae</name>
    <dbReference type="NCBI Taxonomy" id="154981"/>
    <lineage>
        <taxon>Bacteria</taxon>
        <taxon>Pseudomonadati</taxon>
        <taxon>Pseudomonadota</taxon>
        <taxon>Alphaproteobacteria</taxon>
        <taxon>Rhodobacterales</taxon>
        <taxon>Paracoccaceae</taxon>
        <taxon>Aliiroseovarius</taxon>
    </lineage>
</organism>
<dbReference type="Proteomes" id="UP000050471">
    <property type="component" value="Unassembled WGS sequence"/>
</dbReference>
<dbReference type="PANTHER" id="PTHR32071">
    <property type="entry name" value="TRANSCRIPTIONAL REGULATORY PROTEIN"/>
    <property type="match status" value="1"/>
</dbReference>
<evidence type="ECO:0000256" key="15">
    <source>
        <dbReference type="SAM" id="MobiDB-lite"/>
    </source>
</evidence>
<comment type="caution">
    <text evidence="18">The sequence shown here is derived from an EMBL/GenBank/DDBJ whole genome shotgun (WGS) entry which is preliminary data.</text>
</comment>
<comment type="function">
    <text evidence="1">Required for activation of most nif operons, which are directly involved in nitrogen fixation.</text>
</comment>
<evidence type="ECO:0000256" key="9">
    <source>
        <dbReference type="ARBA" id="ARBA00023012"/>
    </source>
</evidence>
<dbReference type="GO" id="GO:0005524">
    <property type="term" value="F:ATP binding"/>
    <property type="evidence" value="ECO:0007669"/>
    <property type="project" value="UniProtKB-KW"/>
</dbReference>
<dbReference type="FunFam" id="3.40.50.300:FF:000006">
    <property type="entry name" value="DNA-binding transcriptional regulator NtrC"/>
    <property type="match status" value="1"/>
</dbReference>
<feature type="domain" description="Response regulatory" evidence="17">
    <location>
        <begin position="7"/>
        <end position="123"/>
    </location>
</feature>
<dbReference type="PROSITE" id="PS50045">
    <property type="entry name" value="SIGMA54_INTERACT_4"/>
    <property type="match status" value="1"/>
</dbReference>
<evidence type="ECO:0000259" key="16">
    <source>
        <dbReference type="PROSITE" id="PS50045"/>
    </source>
</evidence>
<keyword evidence="6 14" id="KW-0597">Phosphoprotein</keyword>
<dbReference type="InterPro" id="IPR058031">
    <property type="entry name" value="AAA_lid_NorR"/>
</dbReference>
<dbReference type="GO" id="GO:0000160">
    <property type="term" value="P:phosphorelay signal transduction system"/>
    <property type="evidence" value="ECO:0007669"/>
    <property type="project" value="UniProtKB-KW"/>
</dbReference>
<dbReference type="PRINTS" id="PR01590">
    <property type="entry name" value="HTHFIS"/>
</dbReference>
<dbReference type="Pfam" id="PF25601">
    <property type="entry name" value="AAA_lid_14"/>
    <property type="match status" value="1"/>
</dbReference>
<dbReference type="PROSITE" id="PS50110">
    <property type="entry name" value="RESPONSE_REGULATORY"/>
    <property type="match status" value="1"/>
</dbReference>
<evidence type="ECO:0000259" key="17">
    <source>
        <dbReference type="PROSITE" id="PS50110"/>
    </source>
</evidence>
<evidence type="ECO:0000256" key="2">
    <source>
        <dbReference type="ARBA" id="ARBA00004496"/>
    </source>
</evidence>
<evidence type="ECO:0000256" key="12">
    <source>
        <dbReference type="ARBA" id="ARBA00023159"/>
    </source>
</evidence>
<name>A0A0P7JN46_9RHOB</name>
<comment type="subcellular location">
    <subcellularLocation>
        <location evidence="2">Cytoplasm</location>
    </subcellularLocation>
</comment>
<evidence type="ECO:0000256" key="4">
    <source>
        <dbReference type="ARBA" id="ARBA00015308"/>
    </source>
</evidence>
<evidence type="ECO:0000256" key="3">
    <source>
        <dbReference type="ARBA" id="ARBA00011135"/>
    </source>
</evidence>
<dbReference type="GO" id="GO:0005737">
    <property type="term" value="C:cytoplasm"/>
    <property type="evidence" value="ECO:0007669"/>
    <property type="project" value="UniProtKB-SubCell"/>
</dbReference>
<dbReference type="GO" id="GO:0006355">
    <property type="term" value="P:regulation of DNA-templated transcription"/>
    <property type="evidence" value="ECO:0007669"/>
    <property type="project" value="InterPro"/>
</dbReference>
<evidence type="ECO:0000256" key="10">
    <source>
        <dbReference type="ARBA" id="ARBA00023015"/>
    </source>
</evidence>
<dbReference type="AlphaFoldDB" id="A0A0P7JN46"/>
<dbReference type="Gene3D" id="1.10.8.60">
    <property type="match status" value="1"/>
</dbReference>
<dbReference type="CDD" id="cd00009">
    <property type="entry name" value="AAA"/>
    <property type="match status" value="1"/>
</dbReference>
<evidence type="ECO:0000256" key="13">
    <source>
        <dbReference type="ARBA" id="ARBA00023163"/>
    </source>
</evidence>
<feature type="modified residue" description="4-aspartylphosphate" evidence="14">
    <location>
        <position position="56"/>
    </location>
</feature>
<dbReference type="FunFam" id="1.10.10.60:FF:000165">
    <property type="entry name" value="Two-component system nitrogen regulation response regulator NtrX"/>
    <property type="match status" value="1"/>
</dbReference>
<keyword evidence="5" id="KW-0963">Cytoplasm</keyword>
<dbReference type="CDD" id="cd17550">
    <property type="entry name" value="REC_NtrX-like"/>
    <property type="match status" value="1"/>
</dbReference>
<dbReference type="Gene3D" id="3.40.50.300">
    <property type="entry name" value="P-loop containing nucleotide triphosphate hydrolases"/>
    <property type="match status" value="1"/>
</dbReference>
<feature type="domain" description="Sigma-54 factor interaction" evidence="16">
    <location>
        <begin position="145"/>
        <end position="370"/>
    </location>
</feature>
<reference evidence="18 19" key="1">
    <citation type="submission" date="2015-09" db="EMBL/GenBank/DDBJ databases">
        <title>Draft genome sequence of Aliiroseovarius crassostreae CV919-312TSm, the causative agent of Roseovarius Oyster Disease (formerly Juvenile Oyster Disease).</title>
        <authorList>
            <person name="Kessner L."/>
            <person name="Spinard E."/>
            <person name="Nelson D."/>
        </authorList>
    </citation>
    <scope>NUCLEOTIDE SEQUENCE [LARGE SCALE GENOMIC DNA]</scope>
    <source>
        <strain evidence="18 19">CV919-312</strain>
    </source>
</reference>
<dbReference type="Pfam" id="PF00072">
    <property type="entry name" value="Response_reg"/>
    <property type="match status" value="1"/>
</dbReference>
<evidence type="ECO:0000313" key="19">
    <source>
        <dbReference type="Proteomes" id="UP000050471"/>
    </source>
</evidence>
<keyword evidence="11" id="KW-0238">DNA-binding</keyword>
<evidence type="ECO:0000256" key="14">
    <source>
        <dbReference type="PROSITE-ProRule" id="PRU00169"/>
    </source>
</evidence>
<dbReference type="SUPFAM" id="SSF52540">
    <property type="entry name" value="P-loop containing nucleoside triphosphate hydrolases"/>
    <property type="match status" value="1"/>
</dbReference>
<dbReference type="InterPro" id="IPR003593">
    <property type="entry name" value="AAA+_ATPase"/>
</dbReference>
<dbReference type="Pfam" id="PF00158">
    <property type="entry name" value="Sigma54_activat"/>
    <property type="match status" value="1"/>
</dbReference>
<dbReference type="RefSeq" id="WP_055192268.1">
    <property type="nucleotide sequence ID" value="NZ_FPBS01000019.1"/>
</dbReference>
<dbReference type="SMART" id="SM00448">
    <property type="entry name" value="REC"/>
    <property type="match status" value="1"/>
</dbReference>
<keyword evidence="19" id="KW-1185">Reference proteome</keyword>
<keyword evidence="13" id="KW-0804">Transcription</keyword>
<dbReference type="EMBL" id="LKBA01000019">
    <property type="protein sequence ID" value="KPN62505.1"/>
    <property type="molecule type" value="Genomic_DNA"/>
</dbReference>
<accession>A0A0P7JN46</accession>
<evidence type="ECO:0000256" key="7">
    <source>
        <dbReference type="ARBA" id="ARBA00022741"/>
    </source>
</evidence>
<dbReference type="InterPro" id="IPR002078">
    <property type="entry name" value="Sigma_54_int"/>
</dbReference>
<evidence type="ECO:0000256" key="8">
    <source>
        <dbReference type="ARBA" id="ARBA00022840"/>
    </source>
</evidence>
<keyword evidence="10" id="KW-0805">Transcription regulation</keyword>
<dbReference type="InterPro" id="IPR001789">
    <property type="entry name" value="Sig_transdc_resp-reg_receiver"/>
</dbReference>
<evidence type="ECO:0000256" key="5">
    <source>
        <dbReference type="ARBA" id="ARBA00022490"/>
    </source>
</evidence>
<proteinExistence type="predicted"/>
<dbReference type="OrthoDB" id="9802388at2"/>
<comment type="subunit">
    <text evidence="3">Interacts with sigma-54.</text>
</comment>
<evidence type="ECO:0000313" key="18">
    <source>
        <dbReference type="EMBL" id="KPN62505.1"/>
    </source>
</evidence>
<dbReference type="FunFam" id="1.10.8.60:FF:000014">
    <property type="entry name" value="DNA-binding transcriptional regulator NtrC"/>
    <property type="match status" value="1"/>
</dbReference>
<gene>
    <name evidence="18" type="ORF">AKJ29_09795</name>
</gene>
<dbReference type="SUPFAM" id="SSF46689">
    <property type="entry name" value="Homeodomain-like"/>
    <property type="match status" value="1"/>
</dbReference>
<dbReference type="Pfam" id="PF02954">
    <property type="entry name" value="HTH_8"/>
    <property type="match status" value="1"/>
</dbReference>